<evidence type="ECO:0000256" key="1">
    <source>
        <dbReference type="ARBA" id="ARBA00023026"/>
    </source>
</evidence>
<evidence type="ECO:0000313" key="5">
    <source>
        <dbReference type="Proteomes" id="UP000190367"/>
    </source>
</evidence>
<reference evidence="5" key="1">
    <citation type="submission" date="2017-02" db="EMBL/GenBank/DDBJ databases">
        <authorList>
            <person name="Varghese N."/>
            <person name="Submissions S."/>
        </authorList>
    </citation>
    <scope>NUCLEOTIDE SEQUENCE [LARGE SCALE GENOMIC DNA]</scope>
    <source>
        <strain evidence="5">DSM 22224</strain>
    </source>
</reference>
<dbReference type="Proteomes" id="UP000190367">
    <property type="component" value="Unassembled WGS sequence"/>
</dbReference>
<evidence type="ECO:0000259" key="3">
    <source>
        <dbReference type="Pfam" id="PF06597"/>
    </source>
</evidence>
<gene>
    <name evidence="4" type="ORF">SAMN04488128_1011827</name>
</gene>
<evidence type="ECO:0000256" key="2">
    <source>
        <dbReference type="ARBA" id="ARBA00035010"/>
    </source>
</evidence>
<dbReference type="RefSeq" id="WP_078668393.1">
    <property type="nucleotide sequence ID" value="NZ_FUWZ01000001.1"/>
</dbReference>
<name>A0A1T4NYQ3_9BACT</name>
<dbReference type="EMBL" id="FUWZ01000001">
    <property type="protein sequence ID" value="SJZ84530.1"/>
    <property type="molecule type" value="Genomic_DNA"/>
</dbReference>
<feature type="domain" description="Protein OrfX2/OrfX3/P47" evidence="3">
    <location>
        <begin position="3"/>
        <end position="334"/>
    </location>
</feature>
<protein>
    <submittedName>
        <fullName evidence="4">p-47 protein</fullName>
    </submittedName>
</protein>
<dbReference type="STRING" id="634771.SAMN04488128_1011827"/>
<dbReference type="AlphaFoldDB" id="A0A1T4NYQ3"/>
<proteinExistence type="inferred from homology"/>
<organism evidence="4 5">
    <name type="scientific">Chitinophaga eiseniae</name>
    <dbReference type="NCBI Taxonomy" id="634771"/>
    <lineage>
        <taxon>Bacteria</taxon>
        <taxon>Pseudomonadati</taxon>
        <taxon>Bacteroidota</taxon>
        <taxon>Chitinophagia</taxon>
        <taxon>Chitinophagales</taxon>
        <taxon>Chitinophagaceae</taxon>
        <taxon>Chitinophaga</taxon>
    </lineage>
</organism>
<dbReference type="Pfam" id="PF06597">
    <property type="entry name" value="Clostridium_P47"/>
    <property type="match status" value="1"/>
</dbReference>
<keyword evidence="5" id="KW-1185">Reference proteome</keyword>
<dbReference type="OrthoDB" id="2082394at2"/>
<sequence length="428" mass="47226">MNTFGWDTVYVVTIDKINASLLSNKEKLILQFDTQKNTELPVRAMGRFSHWEIVQGGSGAILYLKLGISDGKAAFTNTHPEYDLAGTSLVVAVQLAMLPGQAQAASEELKFDIRSVGQIGDPPQPGNITPVVFHDPNGKLDSAQHAILMVALSNYIMENARQISYVFATINLVPPSTNNWLTPFRSAYAYMSRHNASGALAILSVTTDRNINELPLQVDGQLLSPGYDASFGISRELFLKHVMMPALPAVFGNGATSAYFVYNAATGHLQSTRDIPMNGVKSGAITYYPVLSSFRLTTTGDGLFSNYEGSCDLKAGINMRFWIDPKNQAIYDSNRKTLDFLPDPNPSYRKDVHIPWYWWFLGLLPRAITEIIVQTVSSSIAQSMTADVSQYLTLTRKPPTSVQWTGTERLDIQTASLNMGFYMQGNLL</sequence>
<dbReference type="InterPro" id="IPR010567">
    <property type="entry name" value="OrfX2/OrfX3/P47"/>
</dbReference>
<accession>A0A1T4NYQ3</accession>
<keyword evidence="1" id="KW-0843">Virulence</keyword>
<evidence type="ECO:0000313" key="4">
    <source>
        <dbReference type="EMBL" id="SJZ84530.1"/>
    </source>
</evidence>
<comment type="similarity">
    <text evidence="2">Belongs to the TULIP P47 family.</text>
</comment>